<organism evidence="2 3">
    <name type="scientific">Orchesella dallaii</name>
    <dbReference type="NCBI Taxonomy" id="48710"/>
    <lineage>
        <taxon>Eukaryota</taxon>
        <taxon>Metazoa</taxon>
        <taxon>Ecdysozoa</taxon>
        <taxon>Arthropoda</taxon>
        <taxon>Hexapoda</taxon>
        <taxon>Collembola</taxon>
        <taxon>Entomobryomorpha</taxon>
        <taxon>Entomobryoidea</taxon>
        <taxon>Orchesellidae</taxon>
        <taxon>Orchesellinae</taxon>
        <taxon>Orchesella</taxon>
    </lineage>
</organism>
<feature type="region of interest" description="Disordered" evidence="1">
    <location>
        <begin position="1"/>
        <end position="63"/>
    </location>
</feature>
<feature type="compositionally biased region" description="Acidic residues" evidence="1">
    <location>
        <begin position="434"/>
        <end position="447"/>
    </location>
</feature>
<dbReference type="EMBL" id="CAXLJM020000164">
    <property type="protein sequence ID" value="CAL8146066.1"/>
    <property type="molecule type" value="Genomic_DNA"/>
</dbReference>
<reference evidence="2 3" key="1">
    <citation type="submission" date="2024-08" db="EMBL/GenBank/DDBJ databases">
        <authorList>
            <person name="Cucini C."/>
            <person name="Frati F."/>
        </authorList>
    </citation>
    <scope>NUCLEOTIDE SEQUENCE [LARGE SCALE GENOMIC DNA]</scope>
</reference>
<feature type="compositionally biased region" description="Polar residues" evidence="1">
    <location>
        <begin position="106"/>
        <end position="141"/>
    </location>
</feature>
<dbReference type="Proteomes" id="UP001642540">
    <property type="component" value="Unassembled WGS sequence"/>
</dbReference>
<name>A0ABP1S7H5_9HEXA</name>
<gene>
    <name evidence="2" type="ORF">ODALV1_LOCUS30692</name>
</gene>
<feature type="compositionally biased region" description="Polar residues" evidence="1">
    <location>
        <begin position="1"/>
        <end position="13"/>
    </location>
</feature>
<proteinExistence type="predicted"/>
<accession>A0ABP1S7H5</accession>
<comment type="caution">
    <text evidence="2">The sequence shown here is derived from an EMBL/GenBank/DDBJ whole genome shotgun (WGS) entry which is preliminary data.</text>
</comment>
<protein>
    <submittedName>
        <fullName evidence="2">Uncharacterized protein</fullName>
    </submittedName>
</protein>
<feature type="compositionally biased region" description="Polar residues" evidence="1">
    <location>
        <begin position="43"/>
        <end position="60"/>
    </location>
</feature>
<evidence type="ECO:0000256" key="1">
    <source>
        <dbReference type="SAM" id="MobiDB-lite"/>
    </source>
</evidence>
<evidence type="ECO:0000313" key="2">
    <source>
        <dbReference type="EMBL" id="CAL8146066.1"/>
    </source>
</evidence>
<keyword evidence="3" id="KW-1185">Reference proteome</keyword>
<feature type="region of interest" description="Disordered" evidence="1">
    <location>
        <begin position="429"/>
        <end position="479"/>
    </location>
</feature>
<feature type="region of interest" description="Disordered" evidence="1">
    <location>
        <begin position="106"/>
        <end position="145"/>
    </location>
</feature>
<sequence>MQNEETQPTTNKGLRNGKPYQDVVDPKSLVKRRDTKEKKNSPKVDTSNPTQTSSGSNAVFNPNLREVLNTSNRSVITTTQIAELNNYSHLASPLQTAEQFSIQQHADLRAQTSSDTVNTELPKEQQASQGESSTPFTQRDSLNPDRTWRGFEEQWNSYFNQAFYQKEAQIITEETESESSSANASFTMPITPEEISEMVKAQVAAEVQEVIKTYEAKQQQANAHAEKLQQSNDILIRQLGKTSPTRTLTTAISGLRLGVPNALTTEKPVFKQGRTPPKEFLRDVEGREIPSAFDREMTDLTNKPKEQVLAELKSLPTELRRHIEWVKNNIRKRQAENKTQYDKRHITHPFKSGDKVMILNHSRSDKAAHKIQKLLRRWIGPFLLGSQAEDNNVTFEILTIPDFRRVGSRHVSDLKPYVERRTVRRRLVASPNVEDIDNTDEPTEDQEQQPGRPTRRTRERLDYKTLAGYKTKNRAKKNS</sequence>
<evidence type="ECO:0000313" key="3">
    <source>
        <dbReference type="Proteomes" id="UP001642540"/>
    </source>
</evidence>
<feature type="compositionally biased region" description="Basic and acidic residues" evidence="1">
    <location>
        <begin position="31"/>
        <end position="42"/>
    </location>
</feature>